<dbReference type="EMBL" id="JACJIA010000005">
    <property type="protein sequence ID" value="MBA8952590.1"/>
    <property type="molecule type" value="Genomic_DNA"/>
</dbReference>
<reference evidence="1 2" key="1">
    <citation type="submission" date="2020-08" db="EMBL/GenBank/DDBJ databases">
        <title>Genomic Encyclopedia of Type Strains, Phase IV (KMG-IV): sequencing the most valuable type-strain genomes for metagenomic binning, comparative biology and taxonomic classification.</title>
        <authorList>
            <person name="Goeker M."/>
        </authorList>
    </citation>
    <scope>NUCLEOTIDE SEQUENCE [LARGE SCALE GENOMIC DNA]</scope>
    <source>
        <strain evidence="1 2">DSM 44197</strain>
    </source>
</reference>
<keyword evidence="2" id="KW-1185">Reference proteome</keyword>
<organism evidence="1 2">
    <name type="scientific">Actinomadura namibiensis</name>
    <dbReference type="NCBI Taxonomy" id="182080"/>
    <lineage>
        <taxon>Bacteria</taxon>
        <taxon>Bacillati</taxon>
        <taxon>Actinomycetota</taxon>
        <taxon>Actinomycetes</taxon>
        <taxon>Streptosporangiales</taxon>
        <taxon>Thermomonosporaceae</taxon>
        <taxon>Actinomadura</taxon>
    </lineage>
</organism>
<proteinExistence type="predicted"/>
<dbReference type="Proteomes" id="UP000572680">
    <property type="component" value="Unassembled WGS sequence"/>
</dbReference>
<evidence type="ECO:0008006" key="3">
    <source>
        <dbReference type="Google" id="ProtNLM"/>
    </source>
</evidence>
<evidence type="ECO:0000313" key="2">
    <source>
        <dbReference type="Proteomes" id="UP000572680"/>
    </source>
</evidence>
<gene>
    <name evidence="1" type="ORF">HNR61_004236</name>
</gene>
<dbReference type="AlphaFoldDB" id="A0A7W3LR00"/>
<dbReference type="RefSeq" id="WP_182844864.1">
    <property type="nucleotide sequence ID" value="NZ_BAAALP010000005.1"/>
</dbReference>
<accession>A0A7W3LR00</accession>
<comment type="caution">
    <text evidence="1">The sequence shown here is derived from an EMBL/GenBank/DDBJ whole genome shotgun (WGS) entry which is preliminary data.</text>
</comment>
<evidence type="ECO:0000313" key="1">
    <source>
        <dbReference type="EMBL" id="MBA8952590.1"/>
    </source>
</evidence>
<sequence>MCAARDTYLEGGDFDPATLRRVHAVHPFGPDGAGLRFVRTTTPPGIRFTGRADAGNRESFAAVLTLLRSVTGPVTVDVTGLNLPDLHITGELVELAADRAAPTTIVAAPATAARLHAMVTTPVRDAPIPVTIRTAGDAQTPSPAS</sequence>
<name>A0A7W3LR00_ACTNM</name>
<protein>
    <recommendedName>
        <fullName evidence="3">STAS domain-containing protein</fullName>
    </recommendedName>
</protein>